<evidence type="ECO:0000256" key="1">
    <source>
        <dbReference type="ARBA" id="ARBA00022448"/>
    </source>
</evidence>
<sequence>MPLQFNNETCSGCKTCQLVCALGKFKISNPSLAYLNVYGKFPAPGKYYVDYCDQCGKCAEVCPAGAIEQTDGVYIIDPELCIGCKLCMDACPYEVIRFVDGIAYKCDACGQCAEICPRNALTFPEEGASV</sequence>
<dbReference type="InterPro" id="IPR017896">
    <property type="entry name" value="4Fe4S_Fe-S-bd"/>
</dbReference>
<accession>A0A1G5S3D9</accession>
<evidence type="ECO:0000313" key="9">
    <source>
        <dbReference type="Proteomes" id="UP000199208"/>
    </source>
</evidence>
<dbReference type="PROSITE" id="PS51379">
    <property type="entry name" value="4FE4S_FER_2"/>
    <property type="match status" value="4"/>
</dbReference>
<dbReference type="RefSeq" id="WP_092591417.1">
    <property type="nucleotide sequence ID" value="NZ_FMWL01000011.1"/>
</dbReference>
<dbReference type="Pfam" id="PF12800">
    <property type="entry name" value="Fer4_4"/>
    <property type="match status" value="1"/>
</dbReference>
<evidence type="ECO:0000259" key="7">
    <source>
        <dbReference type="PROSITE" id="PS51379"/>
    </source>
</evidence>
<keyword evidence="4" id="KW-0249">Electron transport</keyword>
<evidence type="ECO:0000256" key="4">
    <source>
        <dbReference type="ARBA" id="ARBA00022982"/>
    </source>
</evidence>
<dbReference type="EMBL" id="FMWL01000011">
    <property type="protein sequence ID" value="SCZ80271.1"/>
    <property type="molecule type" value="Genomic_DNA"/>
</dbReference>
<feature type="domain" description="4Fe-4S ferredoxin-type" evidence="7">
    <location>
        <begin position="45"/>
        <end position="71"/>
    </location>
</feature>
<protein>
    <submittedName>
        <fullName evidence="8">Fe-S-cluster-containing hydrogenase component 2</fullName>
    </submittedName>
</protein>
<gene>
    <name evidence="8" type="ORF">SAMN03080599_02188</name>
</gene>
<dbReference type="Pfam" id="PF12838">
    <property type="entry name" value="Fer4_7"/>
    <property type="match status" value="1"/>
</dbReference>
<evidence type="ECO:0000256" key="2">
    <source>
        <dbReference type="ARBA" id="ARBA00022485"/>
    </source>
</evidence>
<dbReference type="OrthoDB" id="9810688at2"/>
<evidence type="ECO:0000256" key="5">
    <source>
        <dbReference type="ARBA" id="ARBA00023004"/>
    </source>
</evidence>
<evidence type="ECO:0000256" key="3">
    <source>
        <dbReference type="ARBA" id="ARBA00022723"/>
    </source>
</evidence>
<feature type="domain" description="4Fe-4S ferredoxin-type" evidence="7">
    <location>
        <begin position="72"/>
        <end position="101"/>
    </location>
</feature>
<dbReference type="PROSITE" id="PS00198">
    <property type="entry name" value="4FE4S_FER_1"/>
    <property type="match status" value="2"/>
</dbReference>
<dbReference type="GO" id="GO:0051539">
    <property type="term" value="F:4 iron, 4 sulfur cluster binding"/>
    <property type="evidence" value="ECO:0007669"/>
    <property type="project" value="UniProtKB-KW"/>
</dbReference>
<dbReference type="AlphaFoldDB" id="A0A1G5S3D9"/>
<feature type="domain" description="4Fe-4S ferredoxin-type" evidence="7">
    <location>
        <begin position="1"/>
        <end position="30"/>
    </location>
</feature>
<evidence type="ECO:0000256" key="6">
    <source>
        <dbReference type="ARBA" id="ARBA00023014"/>
    </source>
</evidence>
<dbReference type="GO" id="GO:0046872">
    <property type="term" value="F:metal ion binding"/>
    <property type="evidence" value="ECO:0007669"/>
    <property type="project" value="UniProtKB-KW"/>
</dbReference>
<keyword evidence="9" id="KW-1185">Reference proteome</keyword>
<dbReference type="PANTHER" id="PTHR42859:SF10">
    <property type="entry name" value="DIMETHYLSULFOXIDE REDUCTASE CHAIN B"/>
    <property type="match status" value="1"/>
</dbReference>
<reference evidence="8 9" key="1">
    <citation type="submission" date="2016-10" db="EMBL/GenBank/DDBJ databases">
        <authorList>
            <person name="de Groot N.N."/>
        </authorList>
    </citation>
    <scope>NUCLEOTIDE SEQUENCE [LARGE SCALE GENOMIC DNA]</scope>
    <source>
        <strain evidence="8 9">DSM 2784</strain>
    </source>
</reference>
<name>A0A1G5S3D9_9FIRM</name>
<keyword evidence="6" id="KW-0411">Iron-sulfur</keyword>
<feature type="domain" description="4Fe-4S ferredoxin-type" evidence="7">
    <location>
        <begin position="105"/>
        <end position="126"/>
    </location>
</feature>
<dbReference type="Pfam" id="PF00037">
    <property type="entry name" value="Fer4"/>
    <property type="match status" value="1"/>
</dbReference>
<dbReference type="SUPFAM" id="SSF54862">
    <property type="entry name" value="4Fe-4S ferredoxins"/>
    <property type="match status" value="1"/>
</dbReference>
<dbReference type="PANTHER" id="PTHR42859">
    <property type="entry name" value="OXIDOREDUCTASE"/>
    <property type="match status" value="1"/>
</dbReference>
<dbReference type="Gene3D" id="3.30.70.20">
    <property type="match status" value="2"/>
</dbReference>
<keyword evidence="1" id="KW-0813">Transport</keyword>
<dbReference type="Proteomes" id="UP000199208">
    <property type="component" value="Unassembled WGS sequence"/>
</dbReference>
<dbReference type="STRING" id="1120920.SAMN03080599_02188"/>
<evidence type="ECO:0000313" key="8">
    <source>
        <dbReference type="EMBL" id="SCZ80271.1"/>
    </source>
</evidence>
<organism evidence="8 9">
    <name type="scientific">Acidaminobacter hydrogenoformans DSM 2784</name>
    <dbReference type="NCBI Taxonomy" id="1120920"/>
    <lineage>
        <taxon>Bacteria</taxon>
        <taxon>Bacillati</taxon>
        <taxon>Bacillota</taxon>
        <taxon>Clostridia</taxon>
        <taxon>Peptostreptococcales</taxon>
        <taxon>Acidaminobacteraceae</taxon>
        <taxon>Acidaminobacter</taxon>
    </lineage>
</organism>
<keyword evidence="2" id="KW-0004">4Fe-4S</keyword>
<keyword evidence="5" id="KW-0408">Iron</keyword>
<keyword evidence="3" id="KW-0479">Metal-binding</keyword>
<dbReference type="InterPro" id="IPR050294">
    <property type="entry name" value="RnfB_subfamily"/>
</dbReference>
<dbReference type="InterPro" id="IPR017900">
    <property type="entry name" value="4Fe4S_Fe_S_CS"/>
</dbReference>
<proteinExistence type="predicted"/>